<organism evidence="1 2">
    <name type="scientific">Oceanibaculum pacificum</name>
    <dbReference type="NCBI Taxonomy" id="580166"/>
    <lineage>
        <taxon>Bacteria</taxon>
        <taxon>Pseudomonadati</taxon>
        <taxon>Pseudomonadota</taxon>
        <taxon>Alphaproteobacteria</taxon>
        <taxon>Rhodospirillales</taxon>
        <taxon>Oceanibaculaceae</taxon>
        <taxon>Oceanibaculum</taxon>
    </lineage>
</organism>
<dbReference type="InterPro" id="IPR052896">
    <property type="entry name" value="GGT-like_enzyme"/>
</dbReference>
<gene>
    <name evidence="1" type="ORF">AUP43_09560</name>
</gene>
<proteinExistence type="predicted"/>
<dbReference type="SUPFAM" id="SSF56235">
    <property type="entry name" value="N-terminal nucleophile aminohydrolases (Ntn hydrolases)"/>
    <property type="match status" value="1"/>
</dbReference>
<evidence type="ECO:0000313" key="2">
    <source>
        <dbReference type="Proteomes" id="UP000076400"/>
    </source>
</evidence>
<dbReference type="STRING" id="580166.AUP43_09560"/>
<protein>
    <submittedName>
        <fullName evidence="1">Gamma-glutamyltranspeptidase</fullName>
    </submittedName>
</protein>
<keyword evidence="2" id="KW-1185">Reference proteome</keyword>
<dbReference type="Gene3D" id="1.10.246.130">
    <property type="match status" value="1"/>
</dbReference>
<dbReference type="RefSeq" id="WP_067556480.1">
    <property type="nucleotide sequence ID" value="NZ_LPXN01000111.1"/>
</dbReference>
<dbReference type="OrthoDB" id="9781342at2"/>
<dbReference type="PANTHER" id="PTHR43881:SF5">
    <property type="entry name" value="GAMMA-GLUTAMYLTRANSPEPTIDASE"/>
    <property type="match status" value="1"/>
</dbReference>
<dbReference type="AlphaFoldDB" id="A0A154W303"/>
<dbReference type="PANTHER" id="PTHR43881">
    <property type="entry name" value="GAMMA-GLUTAMYLTRANSPEPTIDASE (AFU_ORTHOLOGUE AFUA_4G13580)"/>
    <property type="match status" value="1"/>
</dbReference>
<accession>A0A154W303</accession>
<dbReference type="Gene3D" id="3.60.20.40">
    <property type="match status" value="1"/>
</dbReference>
<dbReference type="Proteomes" id="UP000076400">
    <property type="component" value="Unassembled WGS sequence"/>
</dbReference>
<dbReference type="InterPro" id="IPR029055">
    <property type="entry name" value="Ntn_hydrolases_N"/>
</dbReference>
<dbReference type="Pfam" id="PF01019">
    <property type="entry name" value="G_glu_transpept"/>
    <property type="match status" value="1"/>
</dbReference>
<dbReference type="EMBL" id="LPXN01000111">
    <property type="protein sequence ID" value="KZD07859.1"/>
    <property type="molecule type" value="Genomic_DNA"/>
</dbReference>
<comment type="caution">
    <text evidence="1">The sequence shown here is derived from an EMBL/GenBank/DDBJ whole genome shotgun (WGS) entry which is preliminary data.</text>
</comment>
<dbReference type="InterPro" id="IPR043138">
    <property type="entry name" value="GGT_lsub"/>
</dbReference>
<sequence length="538" mass="56568">MAATGKSEHTQRPSVRALGGMVSAAHPLAARAGASLLDQGGNAFDAIVATAAALNVTESYMSGFAGLGMASCWVAAEKRVRTLDFITRVPEKFPVGSIAKGQTVNGPLASGVPGNLAGWAKLQSTYGRKSLAEAFAPAIALARTGFPITGFYLDMLAAVRGRPMSAEWARIFPFGFEARRGMVLRQPDLADTLEAIAQHGPGHLYGGALGRTMVDHLAATGGCITLADLEAVDPQWEEPVTAEYRGLTVNVPPPPAESFQFPLTLRLLAETDFGAIEHLSADHLDRVFRAIRLAAEIRIRSNKPSPDELQTLLSEETLAPLRALLDSDAPVWGRTEQHAAGPLADGPRLNEHTTSFSAMDGEGNAVCITQSLGSPFGSGVVVPGTGVCLNNFLNWGDLEPASRNPLVPGGRYAMCLAPSIGTRDGEAVLALGTPGSYGIMQTQSQAMVHLLDYGLELQAAIDAPRGRLFDGRLVNLESRVSPETTAALRQRGHDVQPLGAFSWSCGGMHAIARDPATGALEGAADSRRDGAAVAALTR</sequence>
<evidence type="ECO:0000313" key="1">
    <source>
        <dbReference type="EMBL" id="KZD07859.1"/>
    </source>
</evidence>
<reference evidence="1 2" key="1">
    <citation type="submission" date="2015-12" db="EMBL/GenBank/DDBJ databases">
        <title>Genome sequence of Oceanibaculum pacificum MCCC 1A02656.</title>
        <authorList>
            <person name="Lu L."/>
            <person name="Lai Q."/>
            <person name="Shao Z."/>
            <person name="Qian P."/>
        </authorList>
    </citation>
    <scope>NUCLEOTIDE SEQUENCE [LARGE SCALE GENOMIC DNA]</scope>
    <source>
        <strain evidence="1 2">MCCC 1A02656</strain>
    </source>
</reference>
<name>A0A154W303_9PROT</name>
<dbReference type="InterPro" id="IPR043137">
    <property type="entry name" value="GGT_ssub_C"/>
</dbReference>
<dbReference type="PRINTS" id="PR01210">
    <property type="entry name" value="GGTRANSPTASE"/>
</dbReference>